<comment type="caution">
    <text evidence="2">The sequence shown here is derived from an EMBL/GenBank/DDBJ whole genome shotgun (WGS) entry which is preliminary data.</text>
</comment>
<evidence type="ECO:0000313" key="2">
    <source>
        <dbReference type="EMBL" id="GAA3698964.1"/>
    </source>
</evidence>
<protein>
    <recommendedName>
        <fullName evidence="1">Helix-turn-helix domain-containing protein</fullName>
    </recommendedName>
</protein>
<name>A0ABP7D028_9MICC</name>
<evidence type="ECO:0000259" key="1">
    <source>
        <dbReference type="Pfam" id="PF12728"/>
    </source>
</evidence>
<accession>A0ABP7D028</accession>
<sequence>MNATARLMTIDELSEELSIPVATLYWYRHKGSGPRCARIGKRLMYRRGDVDAWLNEAFETGKAS</sequence>
<keyword evidence="3" id="KW-1185">Reference proteome</keyword>
<dbReference type="InterPro" id="IPR041657">
    <property type="entry name" value="HTH_17"/>
</dbReference>
<gene>
    <name evidence="2" type="ORF">GCM10022377_09970</name>
</gene>
<dbReference type="Proteomes" id="UP001501536">
    <property type="component" value="Unassembled WGS sequence"/>
</dbReference>
<dbReference type="SUPFAM" id="SSF46955">
    <property type="entry name" value="Putative DNA-binding domain"/>
    <property type="match status" value="1"/>
</dbReference>
<proteinExistence type="predicted"/>
<evidence type="ECO:0000313" key="3">
    <source>
        <dbReference type="Proteomes" id="UP001501536"/>
    </source>
</evidence>
<dbReference type="RefSeq" id="WP_344880796.1">
    <property type="nucleotide sequence ID" value="NZ_BAABCJ010000001.1"/>
</dbReference>
<dbReference type="EMBL" id="BAABCJ010000001">
    <property type="protein sequence ID" value="GAA3698964.1"/>
    <property type="molecule type" value="Genomic_DNA"/>
</dbReference>
<reference evidence="3" key="1">
    <citation type="journal article" date="2019" name="Int. J. Syst. Evol. Microbiol.">
        <title>The Global Catalogue of Microorganisms (GCM) 10K type strain sequencing project: providing services to taxonomists for standard genome sequencing and annotation.</title>
        <authorList>
            <consortium name="The Broad Institute Genomics Platform"/>
            <consortium name="The Broad Institute Genome Sequencing Center for Infectious Disease"/>
            <person name="Wu L."/>
            <person name="Ma J."/>
        </authorList>
    </citation>
    <scope>NUCLEOTIDE SEQUENCE [LARGE SCALE GENOMIC DNA]</scope>
    <source>
        <strain evidence="3">JCM 16961</strain>
    </source>
</reference>
<organism evidence="2 3">
    <name type="scientific">Zhihengliuella alba</name>
    <dbReference type="NCBI Taxonomy" id="547018"/>
    <lineage>
        <taxon>Bacteria</taxon>
        <taxon>Bacillati</taxon>
        <taxon>Actinomycetota</taxon>
        <taxon>Actinomycetes</taxon>
        <taxon>Micrococcales</taxon>
        <taxon>Micrococcaceae</taxon>
        <taxon>Zhihengliuella</taxon>
    </lineage>
</organism>
<dbReference type="Pfam" id="PF12728">
    <property type="entry name" value="HTH_17"/>
    <property type="match status" value="1"/>
</dbReference>
<dbReference type="InterPro" id="IPR009061">
    <property type="entry name" value="DNA-bd_dom_put_sf"/>
</dbReference>
<feature type="domain" description="Helix-turn-helix" evidence="1">
    <location>
        <begin position="7"/>
        <end position="56"/>
    </location>
</feature>